<dbReference type="Proteomes" id="UP001479436">
    <property type="component" value="Unassembled WGS sequence"/>
</dbReference>
<protein>
    <recommendedName>
        <fullName evidence="3">RING-type domain-containing protein</fullName>
    </recommendedName>
</protein>
<keyword evidence="2" id="KW-0812">Transmembrane</keyword>
<organism evidence="4 5">
    <name type="scientific">Basidiobolus ranarum</name>
    <dbReference type="NCBI Taxonomy" id="34480"/>
    <lineage>
        <taxon>Eukaryota</taxon>
        <taxon>Fungi</taxon>
        <taxon>Fungi incertae sedis</taxon>
        <taxon>Zoopagomycota</taxon>
        <taxon>Entomophthoromycotina</taxon>
        <taxon>Basidiobolomycetes</taxon>
        <taxon>Basidiobolales</taxon>
        <taxon>Basidiobolaceae</taxon>
        <taxon>Basidiobolus</taxon>
    </lineage>
</organism>
<evidence type="ECO:0000313" key="4">
    <source>
        <dbReference type="EMBL" id="KAK9760390.1"/>
    </source>
</evidence>
<dbReference type="PANTHER" id="PTHR46225">
    <property type="entry name" value="C3H4 TYPE ZINC FINGER PROTEIN"/>
    <property type="match status" value="1"/>
</dbReference>
<keyword evidence="5" id="KW-1185">Reference proteome</keyword>
<accession>A0ABR2WFW1</accession>
<evidence type="ECO:0000256" key="2">
    <source>
        <dbReference type="SAM" id="Phobius"/>
    </source>
</evidence>
<dbReference type="EMBL" id="JASJQH010002191">
    <property type="protein sequence ID" value="KAK9760390.1"/>
    <property type="molecule type" value="Genomic_DNA"/>
</dbReference>
<keyword evidence="1" id="KW-0479">Metal-binding</keyword>
<name>A0ABR2WFW1_9FUNG</name>
<dbReference type="PANTHER" id="PTHR46225:SF19">
    <property type="entry name" value="RING-TYPE DOMAIN-CONTAINING PROTEIN"/>
    <property type="match status" value="1"/>
</dbReference>
<sequence>MGNYFLFTSSTCEITAPPLFGMSLAMIILGYFMVAIPVLLCIAAVFCLPCALIVLRTFRIGPDGGSGAKPDEIKSVALLKYRYGSSTQPPNTSAQMTSVTSVPLPHKPSFLSKLRSKLSQEKKPCLDEFIDMREISNLPEFRVANTEDALCVICLEEYRDGELIRKPRCNHHFHRQCLDEWLLINKYCPLCKADVFPTSNDSP</sequence>
<keyword evidence="1" id="KW-0863">Zinc-finger</keyword>
<dbReference type="InterPro" id="IPR013083">
    <property type="entry name" value="Znf_RING/FYVE/PHD"/>
</dbReference>
<dbReference type="Gene3D" id="3.30.40.10">
    <property type="entry name" value="Zinc/RING finger domain, C3HC4 (zinc finger)"/>
    <property type="match status" value="1"/>
</dbReference>
<comment type="caution">
    <text evidence="4">The sequence shown here is derived from an EMBL/GenBank/DDBJ whole genome shotgun (WGS) entry which is preliminary data.</text>
</comment>
<dbReference type="InterPro" id="IPR001841">
    <property type="entry name" value="Znf_RING"/>
</dbReference>
<evidence type="ECO:0000256" key="1">
    <source>
        <dbReference type="PROSITE-ProRule" id="PRU00175"/>
    </source>
</evidence>
<evidence type="ECO:0000313" key="5">
    <source>
        <dbReference type="Proteomes" id="UP001479436"/>
    </source>
</evidence>
<gene>
    <name evidence="4" type="ORF">K7432_015630</name>
</gene>
<feature type="domain" description="RING-type" evidence="3">
    <location>
        <begin position="151"/>
        <end position="192"/>
    </location>
</feature>
<dbReference type="CDD" id="cd16454">
    <property type="entry name" value="RING-H2_PA-TM-RING"/>
    <property type="match status" value="1"/>
</dbReference>
<proteinExistence type="predicted"/>
<feature type="transmembrane region" description="Helical" evidence="2">
    <location>
        <begin position="28"/>
        <end position="55"/>
    </location>
</feature>
<reference evidence="4 5" key="1">
    <citation type="submission" date="2023-04" db="EMBL/GenBank/DDBJ databases">
        <title>Genome of Basidiobolus ranarum AG-B5.</title>
        <authorList>
            <person name="Stajich J.E."/>
            <person name="Carter-House D."/>
            <person name="Gryganskyi A."/>
        </authorList>
    </citation>
    <scope>NUCLEOTIDE SEQUENCE [LARGE SCALE GENOMIC DNA]</scope>
    <source>
        <strain evidence="4 5">AG-B5</strain>
    </source>
</reference>
<keyword evidence="2" id="KW-1133">Transmembrane helix</keyword>
<keyword evidence="1" id="KW-0862">Zinc</keyword>
<dbReference type="SUPFAM" id="SSF57850">
    <property type="entry name" value="RING/U-box"/>
    <property type="match status" value="1"/>
</dbReference>
<dbReference type="SMART" id="SM00184">
    <property type="entry name" value="RING"/>
    <property type="match status" value="1"/>
</dbReference>
<evidence type="ECO:0000259" key="3">
    <source>
        <dbReference type="PROSITE" id="PS50089"/>
    </source>
</evidence>
<keyword evidence="2" id="KW-0472">Membrane</keyword>
<dbReference type="PROSITE" id="PS50089">
    <property type="entry name" value="ZF_RING_2"/>
    <property type="match status" value="1"/>
</dbReference>
<dbReference type="Pfam" id="PF13639">
    <property type="entry name" value="zf-RING_2"/>
    <property type="match status" value="1"/>
</dbReference>